<feature type="transmembrane region" description="Helical" evidence="6">
    <location>
        <begin position="52"/>
        <end position="75"/>
    </location>
</feature>
<evidence type="ECO:0000256" key="3">
    <source>
        <dbReference type="ARBA" id="ARBA00022692"/>
    </source>
</evidence>
<evidence type="ECO:0000313" key="8">
    <source>
        <dbReference type="Proteomes" id="UP000037751"/>
    </source>
</evidence>
<proteinExistence type="predicted"/>
<evidence type="ECO:0000256" key="4">
    <source>
        <dbReference type="ARBA" id="ARBA00022989"/>
    </source>
</evidence>
<name>A0A0M8MSF3_9BASI</name>
<evidence type="ECO:0000256" key="1">
    <source>
        <dbReference type="ARBA" id="ARBA00004127"/>
    </source>
</evidence>
<dbReference type="EMBL" id="LGAV01000006">
    <property type="protein sequence ID" value="KOS13404.1"/>
    <property type="molecule type" value="Genomic_DNA"/>
</dbReference>
<evidence type="ECO:0000256" key="5">
    <source>
        <dbReference type="ARBA" id="ARBA00023136"/>
    </source>
</evidence>
<feature type="transmembrane region" description="Helical" evidence="6">
    <location>
        <begin position="182"/>
        <end position="209"/>
    </location>
</feature>
<keyword evidence="2" id="KW-0813">Transport</keyword>
<dbReference type="Gene3D" id="1.20.1250.20">
    <property type="entry name" value="MFS general substrate transporter like domains"/>
    <property type="match status" value="1"/>
</dbReference>
<dbReference type="PANTHER" id="PTHR23501:SF191">
    <property type="entry name" value="VACUOLAR BASIC AMINO ACID TRANSPORTER 4"/>
    <property type="match status" value="1"/>
</dbReference>
<evidence type="ECO:0000256" key="6">
    <source>
        <dbReference type="SAM" id="Phobius"/>
    </source>
</evidence>
<protein>
    <submittedName>
        <fullName evidence="7">Uncharacterized protein</fullName>
    </submittedName>
</protein>
<keyword evidence="5 6" id="KW-0472">Membrane</keyword>
<dbReference type="GO" id="GO:0005886">
    <property type="term" value="C:plasma membrane"/>
    <property type="evidence" value="ECO:0007669"/>
    <property type="project" value="TreeGrafter"/>
</dbReference>
<comment type="caution">
    <text evidence="7">The sequence shown here is derived from an EMBL/GenBank/DDBJ whole genome shotgun (WGS) entry which is preliminary data.</text>
</comment>
<dbReference type="RefSeq" id="XP_017991036.1">
    <property type="nucleotide sequence ID" value="XM_018134705.1"/>
</dbReference>
<dbReference type="GO" id="GO:0015174">
    <property type="term" value="F:basic amino acid transmembrane transporter activity"/>
    <property type="evidence" value="ECO:0007669"/>
    <property type="project" value="TreeGrafter"/>
</dbReference>
<dbReference type="GeneID" id="28726580"/>
<feature type="transmembrane region" description="Helical" evidence="6">
    <location>
        <begin position="24"/>
        <end position="45"/>
    </location>
</feature>
<comment type="subcellular location">
    <subcellularLocation>
        <location evidence="1">Endomembrane system</location>
        <topology evidence="1">Multi-pass membrane protein</topology>
    </subcellularLocation>
</comment>
<reference evidence="7 8" key="1">
    <citation type="submission" date="2015-07" db="EMBL/GenBank/DDBJ databases">
        <title>Draft Genome Sequence of Malassezia furfur CBS1878 and Malassezia pachydermatis CBS1879.</title>
        <authorList>
            <person name="Triana S."/>
            <person name="Ohm R."/>
            <person name="Gonzalez A."/>
            <person name="DeCock H."/>
            <person name="Restrepo S."/>
            <person name="Celis A."/>
        </authorList>
    </citation>
    <scope>NUCLEOTIDE SEQUENCE [LARGE SCALE GENOMIC DNA]</scope>
    <source>
        <strain evidence="7 8">CBS 1879</strain>
    </source>
</reference>
<keyword evidence="8" id="KW-1185">Reference proteome</keyword>
<accession>A0A0M8MSF3</accession>
<dbReference type="Proteomes" id="UP000037751">
    <property type="component" value="Unassembled WGS sequence"/>
</dbReference>
<dbReference type="GO" id="GO:0000329">
    <property type="term" value="C:fungal-type vacuole membrane"/>
    <property type="evidence" value="ECO:0007669"/>
    <property type="project" value="TreeGrafter"/>
</dbReference>
<feature type="transmembrane region" description="Helical" evidence="6">
    <location>
        <begin position="87"/>
        <end position="109"/>
    </location>
</feature>
<dbReference type="OrthoDB" id="3437016at2759"/>
<sequence length="237" mass="26539">MYFSFNYNVPLYFQTVGNMRASSIGMRMIPASLSVGMGSLLSGFYMKHFGRYYKYCIFCATGVCVMFSPALTYFLDPPTISPFICYTFMQFCIAGYLTSSLIALIHCVNKKNLAVATGMNYLFRTTGQVLGVAVSGVILQKNLLANLRQRIVGPGAEELIQQIRQDTTVLSKLPEGVRQDAIYSYASAFHSVYIFIFATCVMALLYTLFIEDKHLDEEHGLVEDLPPPQQVNGRTEQ</sequence>
<dbReference type="STRING" id="77020.A0A0M8MSF3"/>
<dbReference type="AlphaFoldDB" id="A0A0M8MSF3"/>
<organism evidence="7 8">
    <name type="scientific">Malassezia pachydermatis</name>
    <dbReference type="NCBI Taxonomy" id="77020"/>
    <lineage>
        <taxon>Eukaryota</taxon>
        <taxon>Fungi</taxon>
        <taxon>Dikarya</taxon>
        <taxon>Basidiomycota</taxon>
        <taxon>Ustilaginomycotina</taxon>
        <taxon>Malasseziomycetes</taxon>
        <taxon>Malasseziales</taxon>
        <taxon>Malasseziaceae</taxon>
        <taxon>Malassezia</taxon>
    </lineage>
</organism>
<dbReference type="GO" id="GO:0012505">
    <property type="term" value="C:endomembrane system"/>
    <property type="evidence" value="ECO:0007669"/>
    <property type="project" value="UniProtKB-SubCell"/>
</dbReference>
<evidence type="ECO:0000256" key="2">
    <source>
        <dbReference type="ARBA" id="ARBA00022448"/>
    </source>
</evidence>
<dbReference type="SUPFAM" id="SSF103473">
    <property type="entry name" value="MFS general substrate transporter"/>
    <property type="match status" value="1"/>
</dbReference>
<dbReference type="VEuPathDB" id="FungiDB:Malapachy_0173"/>
<gene>
    <name evidence="7" type="ORF">Malapachy_0173</name>
</gene>
<dbReference type="PANTHER" id="PTHR23501">
    <property type="entry name" value="MAJOR FACILITATOR SUPERFAMILY"/>
    <property type="match status" value="1"/>
</dbReference>
<evidence type="ECO:0000313" key="7">
    <source>
        <dbReference type="EMBL" id="KOS13404.1"/>
    </source>
</evidence>
<keyword evidence="4 6" id="KW-1133">Transmembrane helix</keyword>
<keyword evidence="3 6" id="KW-0812">Transmembrane</keyword>
<dbReference type="InterPro" id="IPR036259">
    <property type="entry name" value="MFS_trans_sf"/>
</dbReference>